<evidence type="ECO:0000256" key="1">
    <source>
        <dbReference type="ARBA" id="ARBA00022468"/>
    </source>
</evidence>
<dbReference type="Pfam" id="PF00620">
    <property type="entry name" value="RhoGAP"/>
    <property type="match status" value="1"/>
</dbReference>
<feature type="domain" description="Rho-GAP" evidence="4">
    <location>
        <begin position="117"/>
        <end position="295"/>
    </location>
</feature>
<dbReference type="Gene3D" id="3.90.810.10">
    <property type="entry name" value="CRIB domain"/>
    <property type="match status" value="1"/>
</dbReference>
<evidence type="ECO:0000256" key="2">
    <source>
        <dbReference type="SAM" id="MobiDB-lite"/>
    </source>
</evidence>
<protein>
    <submittedName>
        <fullName evidence="5">Uncharacterized protein</fullName>
    </submittedName>
</protein>
<feature type="compositionally biased region" description="Acidic residues" evidence="2">
    <location>
        <begin position="313"/>
        <end position="328"/>
    </location>
</feature>
<dbReference type="Gene3D" id="1.10.555.10">
    <property type="entry name" value="Rho GTPase activation protein"/>
    <property type="match status" value="1"/>
</dbReference>
<dbReference type="OrthoDB" id="185175at2759"/>
<gene>
    <name evidence="5" type="ORF">PVAP13_2KG247900</name>
</gene>
<accession>A0A8T0WA10</accession>
<evidence type="ECO:0000259" key="4">
    <source>
        <dbReference type="PROSITE" id="PS50238"/>
    </source>
</evidence>
<evidence type="ECO:0000313" key="5">
    <source>
        <dbReference type="EMBL" id="KAG2641473.1"/>
    </source>
</evidence>
<feature type="compositionally biased region" description="Polar residues" evidence="2">
    <location>
        <begin position="423"/>
        <end position="438"/>
    </location>
</feature>
<dbReference type="GO" id="GO:0005096">
    <property type="term" value="F:GTPase activator activity"/>
    <property type="evidence" value="ECO:0007669"/>
    <property type="project" value="UniProtKB-KW"/>
</dbReference>
<dbReference type="InterPro" id="IPR044785">
    <property type="entry name" value="RopGAP1-5"/>
</dbReference>
<keyword evidence="1" id="KW-0343">GTPase activation</keyword>
<dbReference type="PANTHER" id="PTHR23177:SF56">
    <property type="entry name" value="OS07G0408500 PROTEIN"/>
    <property type="match status" value="1"/>
</dbReference>
<evidence type="ECO:0000259" key="3">
    <source>
        <dbReference type="PROSITE" id="PS50108"/>
    </source>
</evidence>
<dbReference type="SMART" id="SM00285">
    <property type="entry name" value="PBD"/>
    <property type="match status" value="1"/>
</dbReference>
<dbReference type="InterPro" id="IPR000095">
    <property type="entry name" value="CRIB_dom"/>
</dbReference>
<dbReference type="CDD" id="cd00132">
    <property type="entry name" value="CRIB"/>
    <property type="match status" value="1"/>
</dbReference>
<dbReference type="InterPro" id="IPR036936">
    <property type="entry name" value="CRIB_dom_sf"/>
</dbReference>
<dbReference type="PROSITE" id="PS50238">
    <property type="entry name" value="RHOGAP"/>
    <property type="match status" value="1"/>
</dbReference>
<name>A0A8T0WA10_PANVG</name>
<feature type="domain" description="CRIB" evidence="3">
    <location>
        <begin position="69"/>
        <end position="82"/>
    </location>
</feature>
<sequence>MVEAVMAPVCGGGGGEGKAEEGRQQAQAQAQGQGQVLALVLAALRKSVVLPCQVADADDPAGAARGMEIGWPTDVRHVAHVTFDRLHGFLGLPVEFELEIPGPVPSASASVFGVSPESMQCGYDDKGNSVPKILLQMQERLYAQDGLRAEGIFRITPENSQEEHVREQLNSGIVPDDIDVHCLASLIKAWFRELPEGVLDSLSPVQVLHCNTEEQCIELVELLPPTQAALLHWVVELMADVVEEEESNKMNARNVAMVIAPNMTQMSDPLTALMHAVRVMNLLKTLILKTLRERDDDDAGAYSSFSYSSSLSEEIDEEGHDQQDDENDSGSKNCNCDDNKRQKDIDKASALRVDNEQLIGVSRRHTSIDCHLPFIGFENYNEDTSLDDIEECFLRRLEWKAVRECVAEDNTSSFPAPKEGAEQLSSSESITEGSNTNVENRDVTSNAIDVTINELRQMEIRIEMTDAEVRNATKGELILCS</sequence>
<organism evidence="5 6">
    <name type="scientific">Panicum virgatum</name>
    <name type="common">Blackwell switchgrass</name>
    <dbReference type="NCBI Taxonomy" id="38727"/>
    <lineage>
        <taxon>Eukaryota</taxon>
        <taxon>Viridiplantae</taxon>
        <taxon>Streptophyta</taxon>
        <taxon>Embryophyta</taxon>
        <taxon>Tracheophyta</taxon>
        <taxon>Spermatophyta</taxon>
        <taxon>Magnoliopsida</taxon>
        <taxon>Liliopsida</taxon>
        <taxon>Poales</taxon>
        <taxon>Poaceae</taxon>
        <taxon>PACMAD clade</taxon>
        <taxon>Panicoideae</taxon>
        <taxon>Panicodae</taxon>
        <taxon>Paniceae</taxon>
        <taxon>Panicinae</taxon>
        <taxon>Panicum</taxon>
        <taxon>Panicum sect. Hiantes</taxon>
    </lineage>
</organism>
<dbReference type="InterPro" id="IPR008936">
    <property type="entry name" value="Rho_GTPase_activation_prot"/>
</dbReference>
<dbReference type="SUPFAM" id="SSF48350">
    <property type="entry name" value="GTPase activation domain, GAP"/>
    <property type="match status" value="1"/>
</dbReference>
<proteinExistence type="predicted"/>
<feature type="region of interest" description="Disordered" evidence="2">
    <location>
        <begin position="307"/>
        <end position="339"/>
    </location>
</feature>
<dbReference type="GO" id="GO:0007165">
    <property type="term" value="P:signal transduction"/>
    <property type="evidence" value="ECO:0007669"/>
    <property type="project" value="InterPro"/>
</dbReference>
<feature type="region of interest" description="Disordered" evidence="2">
    <location>
        <begin position="410"/>
        <end position="438"/>
    </location>
</feature>
<keyword evidence="6" id="KW-1185">Reference proteome</keyword>
<dbReference type="PANTHER" id="PTHR23177">
    <property type="entry name" value="MKIAA1688 PROTEIN"/>
    <property type="match status" value="1"/>
</dbReference>
<dbReference type="CDD" id="cd00159">
    <property type="entry name" value="RhoGAP"/>
    <property type="match status" value="1"/>
</dbReference>
<dbReference type="SMART" id="SM00324">
    <property type="entry name" value="RhoGAP"/>
    <property type="match status" value="1"/>
</dbReference>
<dbReference type="Proteomes" id="UP000823388">
    <property type="component" value="Chromosome 2K"/>
</dbReference>
<dbReference type="EMBL" id="CM029039">
    <property type="protein sequence ID" value="KAG2641473.1"/>
    <property type="molecule type" value="Genomic_DNA"/>
</dbReference>
<reference evidence="5" key="1">
    <citation type="submission" date="2020-05" db="EMBL/GenBank/DDBJ databases">
        <title>WGS assembly of Panicum virgatum.</title>
        <authorList>
            <person name="Lovell J.T."/>
            <person name="Jenkins J."/>
            <person name="Shu S."/>
            <person name="Juenger T.E."/>
            <person name="Schmutz J."/>
        </authorList>
    </citation>
    <scope>NUCLEOTIDE SEQUENCE</scope>
    <source>
        <strain evidence="5">AP13</strain>
    </source>
</reference>
<evidence type="ECO:0000313" key="6">
    <source>
        <dbReference type="Proteomes" id="UP000823388"/>
    </source>
</evidence>
<comment type="caution">
    <text evidence="5">The sequence shown here is derived from an EMBL/GenBank/DDBJ whole genome shotgun (WGS) entry which is preliminary data.</text>
</comment>
<dbReference type="PROSITE" id="PS50108">
    <property type="entry name" value="CRIB"/>
    <property type="match status" value="1"/>
</dbReference>
<dbReference type="AlphaFoldDB" id="A0A8T0WA10"/>
<dbReference type="Pfam" id="PF00786">
    <property type="entry name" value="PBD"/>
    <property type="match status" value="1"/>
</dbReference>
<dbReference type="InterPro" id="IPR000198">
    <property type="entry name" value="RhoGAP_dom"/>
</dbReference>